<dbReference type="InterPro" id="IPR053001">
    <property type="entry name" value="MNNG_permease-like"/>
</dbReference>
<evidence type="ECO:0000256" key="1">
    <source>
        <dbReference type="SAM" id="MobiDB-lite"/>
    </source>
</evidence>
<evidence type="ECO:0000256" key="2">
    <source>
        <dbReference type="SAM" id="Phobius"/>
    </source>
</evidence>
<keyword evidence="2" id="KW-0472">Membrane</keyword>
<feature type="region of interest" description="Disordered" evidence="1">
    <location>
        <begin position="1"/>
        <end position="29"/>
    </location>
</feature>
<keyword evidence="2" id="KW-1133">Transmembrane helix</keyword>
<dbReference type="EMBL" id="LVVM01001575">
    <property type="protein sequence ID" value="OJA18244.1"/>
    <property type="molecule type" value="Genomic_DNA"/>
</dbReference>
<dbReference type="InterPro" id="IPR022703">
    <property type="entry name" value="DUF3533"/>
</dbReference>
<feature type="domain" description="DUF3533" evidence="3">
    <location>
        <begin position="70"/>
        <end position="257"/>
    </location>
</feature>
<organism evidence="4 5">
    <name type="scientific">Rhizopogon vesiculosus</name>
    <dbReference type="NCBI Taxonomy" id="180088"/>
    <lineage>
        <taxon>Eukaryota</taxon>
        <taxon>Fungi</taxon>
        <taxon>Dikarya</taxon>
        <taxon>Basidiomycota</taxon>
        <taxon>Agaricomycotina</taxon>
        <taxon>Agaricomycetes</taxon>
        <taxon>Agaricomycetidae</taxon>
        <taxon>Boletales</taxon>
        <taxon>Suillineae</taxon>
        <taxon>Rhizopogonaceae</taxon>
        <taxon>Rhizopogon</taxon>
    </lineage>
</organism>
<dbReference type="Proteomes" id="UP000183567">
    <property type="component" value="Unassembled WGS sequence"/>
</dbReference>
<gene>
    <name evidence="4" type="ORF">AZE42_05172</name>
</gene>
<evidence type="ECO:0000313" key="5">
    <source>
        <dbReference type="Proteomes" id="UP000183567"/>
    </source>
</evidence>
<sequence length="427" mass="47364">MYVTAEARMRSGNSSETTAVHDQRGATPSSTGVGLLHGELFSHGFWDNDSVMTKTRQGWFKSSFIGLASIWVIIWGILPMYWGALGRWSANIHNLSAYVVDFDGGDIGQAVTLAISTIRSDSQLSYLVKDAVDFPGGTGEIAQALRNDECWVAITINPGASSNLSRAIESADATYNTTQAITAYLTSARNENLYRDVITPQVSFLLTNISQTFASRYLAGLATRQNLLALMTTSPVLVTQPLSFIMNDIVPFDVPVYDIRSCPTNSYLALLRASVVDYTGLMYMLIMSFILTLQLLSVRVETRLGQRVRLGPLIGVWACRVFHLLDDVMVHHDGAGPWARDHTHCSNDEVHTNISDPVDYMSPTFPWYIIQSKYFQQSSVGLNFGVQFAWICVSCITLPIVQSLACKHELKEWHRMKQGAQEGKIDV</sequence>
<comment type="caution">
    <text evidence="4">The sequence shown here is derived from an EMBL/GenBank/DDBJ whole genome shotgun (WGS) entry which is preliminary data.</text>
</comment>
<dbReference type="PANTHER" id="PTHR34814:SF1">
    <property type="entry name" value="NITROSOGUANIDINE RESISTANCE PROTEIN SNG1"/>
    <property type="match status" value="1"/>
</dbReference>
<dbReference type="OrthoDB" id="2140105at2759"/>
<accession>A0A1J8R2Y3</accession>
<keyword evidence="5" id="KW-1185">Reference proteome</keyword>
<dbReference type="STRING" id="180088.A0A1J8R2Y3"/>
<feature type="transmembrane region" description="Helical" evidence="2">
    <location>
        <begin position="64"/>
        <end position="84"/>
    </location>
</feature>
<reference evidence="4 5" key="1">
    <citation type="submission" date="2016-03" db="EMBL/GenBank/DDBJ databases">
        <title>Comparative genomics of the ectomycorrhizal sister species Rhizopogon vinicolor and Rhizopogon vesiculosus (Basidiomycota: Boletales) reveals a divergence of the mating type B locus.</title>
        <authorList>
            <person name="Mujic A.B."/>
            <person name="Kuo A."/>
            <person name="Tritt A."/>
            <person name="Lipzen A."/>
            <person name="Chen C."/>
            <person name="Johnson J."/>
            <person name="Sharma A."/>
            <person name="Barry K."/>
            <person name="Grigoriev I.V."/>
            <person name="Spatafora J.W."/>
        </authorList>
    </citation>
    <scope>NUCLEOTIDE SEQUENCE [LARGE SCALE GENOMIC DNA]</scope>
    <source>
        <strain evidence="4 5">AM-OR11-056</strain>
    </source>
</reference>
<name>A0A1J8R2Y3_9AGAM</name>
<evidence type="ECO:0000313" key="4">
    <source>
        <dbReference type="EMBL" id="OJA18244.1"/>
    </source>
</evidence>
<dbReference type="PANTHER" id="PTHR34814">
    <property type="entry name" value="NITROSOGUANIDINE RESISTANCE PROTEIN SNG1"/>
    <property type="match status" value="1"/>
</dbReference>
<dbReference type="Pfam" id="PF12051">
    <property type="entry name" value="DUF3533"/>
    <property type="match status" value="1"/>
</dbReference>
<dbReference type="GO" id="GO:0016020">
    <property type="term" value="C:membrane"/>
    <property type="evidence" value="ECO:0007669"/>
    <property type="project" value="TreeGrafter"/>
</dbReference>
<protein>
    <recommendedName>
        <fullName evidence="3">DUF3533 domain-containing protein</fullName>
    </recommendedName>
</protein>
<feature type="transmembrane region" description="Helical" evidence="2">
    <location>
        <begin position="388"/>
        <end position="406"/>
    </location>
</feature>
<feature type="transmembrane region" description="Helical" evidence="2">
    <location>
        <begin position="278"/>
        <end position="296"/>
    </location>
</feature>
<keyword evidence="2" id="KW-0812">Transmembrane</keyword>
<evidence type="ECO:0000259" key="3">
    <source>
        <dbReference type="Pfam" id="PF12051"/>
    </source>
</evidence>
<proteinExistence type="predicted"/>
<dbReference type="AlphaFoldDB" id="A0A1J8R2Y3"/>